<proteinExistence type="predicted"/>
<protein>
    <submittedName>
        <fullName evidence="1">Uncharacterized protein</fullName>
    </submittedName>
</protein>
<name>A0ACC2GU20_DALPE</name>
<evidence type="ECO:0000313" key="1">
    <source>
        <dbReference type="EMBL" id="KAJ8007273.1"/>
    </source>
</evidence>
<sequence length="124" mass="13498">MFVILLALPLYREEVGGGVRCGIRAVCSDRAPAAPGTLPSVNMTTSSVISRRPARPQQRLFYVTPAHHRLEPYENGTAAYPVWLTVSRHSTLRTAGRGFKSVTRSDAVIESPARGMHSVAVILL</sequence>
<comment type="caution">
    <text evidence="1">The sequence shown here is derived from an EMBL/GenBank/DDBJ whole genome shotgun (WGS) entry which is preliminary data.</text>
</comment>
<dbReference type="Proteomes" id="UP001157502">
    <property type="component" value="Chromosome 9"/>
</dbReference>
<gene>
    <name evidence="1" type="ORF">DPEC_G00115830</name>
</gene>
<accession>A0ACC2GU20</accession>
<dbReference type="EMBL" id="CM055736">
    <property type="protein sequence ID" value="KAJ8007273.1"/>
    <property type="molecule type" value="Genomic_DNA"/>
</dbReference>
<keyword evidence="2" id="KW-1185">Reference proteome</keyword>
<evidence type="ECO:0000313" key="2">
    <source>
        <dbReference type="Proteomes" id="UP001157502"/>
    </source>
</evidence>
<organism evidence="1 2">
    <name type="scientific">Dallia pectoralis</name>
    <name type="common">Alaska blackfish</name>
    <dbReference type="NCBI Taxonomy" id="75939"/>
    <lineage>
        <taxon>Eukaryota</taxon>
        <taxon>Metazoa</taxon>
        <taxon>Chordata</taxon>
        <taxon>Craniata</taxon>
        <taxon>Vertebrata</taxon>
        <taxon>Euteleostomi</taxon>
        <taxon>Actinopterygii</taxon>
        <taxon>Neopterygii</taxon>
        <taxon>Teleostei</taxon>
        <taxon>Protacanthopterygii</taxon>
        <taxon>Esociformes</taxon>
        <taxon>Umbridae</taxon>
        <taxon>Dallia</taxon>
    </lineage>
</organism>
<reference evidence="1" key="1">
    <citation type="submission" date="2021-05" db="EMBL/GenBank/DDBJ databases">
        <authorList>
            <person name="Pan Q."/>
            <person name="Jouanno E."/>
            <person name="Zahm M."/>
            <person name="Klopp C."/>
            <person name="Cabau C."/>
            <person name="Louis A."/>
            <person name="Berthelot C."/>
            <person name="Parey E."/>
            <person name="Roest Crollius H."/>
            <person name="Montfort J."/>
            <person name="Robinson-Rechavi M."/>
            <person name="Bouchez O."/>
            <person name="Lampietro C."/>
            <person name="Lopez Roques C."/>
            <person name="Donnadieu C."/>
            <person name="Postlethwait J."/>
            <person name="Bobe J."/>
            <person name="Dillon D."/>
            <person name="Chandos A."/>
            <person name="von Hippel F."/>
            <person name="Guiguen Y."/>
        </authorList>
    </citation>
    <scope>NUCLEOTIDE SEQUENCE</scope>
    <source>
        <strain evidence="1">YG-Jan2019</strain>
    </source>
</reference>